<dbReference type="SUPFAM" id="SSF50978">
    <property type="entry name" value="WD40 repeat-like"/>
    <property type="match status" value="1"/>
</dbReference>
<feature type="compositionally biased region" description="Low complexity" evidence="1">
    <location>
        <begin position="772"/>
        <end position="787"/>
    </location>
</feature>
<reference evidence="2" key="1">
    <citation type="submission" date="2021-05" db="EMBL/GenBank/DDBJ databases">
        <title>The genome of the haptophyte Pavlova lutheri (Diacronema luteri, Pavlovales) - a model for lipid biosynthesis in eukaryotic algae.</title>
        <authorList>
            <person name="Hulatt C.J."/>
            <person name="Posewitz M.C."/>
        </authorList>
    </citation>
    <scope>NUCLEOTIDE SEQUENCE</scope>
    <source>
        <strain evidence="2">NIVA-4/92</strain>
    </source>
</reference>
<evidence type="ECO:0000256" key="1">
    <source>
        <dbReference type="SAM" id="MobiDB-lite"/>
    </source>
</evidence>
<feature type="compositionally biased region" description="Low complexity" evidence="1">
    <location>
        <begin position="594"/>
        <end position="610"/>
    </location>
</feature>
<dbReference type="Proteomes" id="UP000751190">
    <property type="component" value="Unassembled WGS sequence"/>
</dbReference>
<keyword evidence="3" id="KW-1185">Reference proteome</keyword>
<feature type="compositionally biased region" description="Low complexity" evidence="1">
    <location>
        <begin position="689"/>
        <end position="700"/>
    </location>
</feature>
<protein>
    <submittedName>
        <fullName evidence="2">Uncharacterized protein</fullName>
    </submittedName>
</protein>
<dbReference type="EMBL" id="JAGTXO010000057">
    <property type="protein sequence ID" value="KAG8458075.1"/>
    <property type="molecule type" value="Genomic_DNA"/>
</dbReference>
<proteinExistence type="predicted"/>
<dbReference type="OrthoDB" id="547231at2759"/>
<comment type="caution">
    <text evidence="2">The sequence shown here is derived from an EMBL/GenBank/DDBJ whole genome shotgun (WGS) entry which is preliminary data.</text>
</comment>
<dbReference type="Gene3D" id="2.130.10.10">
    <property type="entry name" value="YVTN repeat-like/Quinoprotein amine dehydrogenase"/>
    <property type="match status" value="1"/>
</dbReference>
<sequence>MEASSIRAEGEGEPAAWALPAGARGATGSAHFANTDWEDISRFSDFLPQPYRLIDQLLDELLDDSFQLSRMRTAGEREARQKRGEEAAIPAAPADSRFAEPEHAALFDSRTCLCTLYDSLFLVAPAGGAGGKVVLLDSLEPSTTVPLLELEPGWEVACLASVPPPGSTSFTLLALVQRPTSGGEADRLLVFQLAIVSMVEETGASWRPILLSSADLALRATALHLSHDGRFAAALGARATHGDGGATESGEVGCGVQVFALPVAAVAETLAQAERAVAAGGGSSHAPLVLDASPPPPPPFAVPSAERARGAAAVGVPAVTCHFVMAPRHRAVGEALAFSCAGLYVWGAGSEEVCFYQLLPDIARPHDELRRSPDRRCALYPAALSASALNSTTTLLALGYADGSVGLWDTTLHVQRGEMAAHASRSAVRLLAITHTERLLSVDADGWVHVYDLAAQAEHGCGALVLRKAPLASSPHISWAALCGCLPLALLIKADGTELHLVDLAGDRIGRVLAPHGFAFAMAAGGGGGPVCRLLGDEQLALIAHALPPRRPTGADADAGDEPGDARARALAAPAPGADKPPAKSARGGGGAGKTPSSDKAAPSDSSSDSSPERRAVRAARLAVVDLVDAVIAFYPALRTRLGGSVSSEQLAQVLRLYPHEQRCDESAMPHPLLMQDGDQRGAFVASRSRVGSGKGSVNSAVGAPSKLARKQSVASSGQVARKAAAAATANGTGTLPAGAGLLAASGSRTPVGGGSMAAGRSIAADARSEGRSSVGSAASGIASKGRVGTQEYNDSAARVAKLLKARHYTRFAREARVTRRLDELAVLAAGGAPVDGAAKARAAGGGGTLAPKER</sequence>
<dbReference type="InterPro" id="IPR036322">
    <property type="entry name" value="WD40_repeat_dom_sf"/>
</dbReference>
<feature type="region of interest" description="Disordered" evidence="1">
    <location>
        <begin position="689"/>
        <end position="709"/>
    </location>
</feature>
<feature type="region of interest" description="Disordered" evidence="1">
    <location>
        <begin position="768"/>
        <end position="790"/>
    </location>
</feature>
<organism evidence="2 3">
    <name type="scientific">Diacronema lutheri</name>
    <name type="common">Unicellular marine alga</name>
    <name type="synonym">Monochrysis lutheri</name>
    <dbReference type="NCBI Taxonomy" id="2081491"/>
    <lineage>
        <taxon>Eukaryota</taxon>
        <taxon>Haptista</taxon>
        <taxon>Haptophyta</taxon>
        <taxon>Pavlovophyceae</taxon>
        <taxon>Pavlovales</taxon>
        <taxon>Pavlovaceae</taxon>
        <taxon>Diacronema</taxon>
    </lineage>
</organism>
<dbReference type="AlphaFoldDB" id="A0A8J6C5E7"/>
<feature type="compositionally biased region" description="Low complexity" evidence="1">
    <location>
        <begin position="569"/>
        <end position="586"/>
    </location>
</feature>
<gene>
    <name evidence="2" type="ORF">KFE25_012735</name>
</gene>
<dbReference type="InterPro" id="IPR015943">
    <property type="entry name" value="WD40/YVTN_repeat-like_dom_sf"/>
</dbReference>
<feature type="region of interest" description="Disordered" evidence="1">
    <location>
        <begin position="548"/>
        <end position="614"/>
    </location>
</feature>
<evidence type="ECO:0000313" key="3">
    <source>
        <dbReference type="Proteomes" id="UP000751190"/>
    </source>
</evidence>
<accession>A0A8J6C5E7</accession>
<name>A0A8J6C5E7_DIALT</name>
<evidence type="ECO:0000313" key="2">
    <source>
        <dbReference type="EMBL" id="KAG8458075.1"/>
    </source>
</evidence>